<dbReference type="Pfam" id="PF13442">
    <property type="entry name" value="Cytochrome_CBB3"/>
    <property type="match status" value="1"/>
</dbReference>
<evidence type="ECO:0000256" key="4">
    <source>
        <dbReference type="PROSITE-ProRule" id="PRU00433"/>
    </source>
</evidence>
<organism evidence="7 8">
    <name type="scientific">Aestuariirhabdus litorea</name>
    <dbReference type="NCBI Taxonomy" id="2528527"/>
    <lineage>
        <taxon>Bacteria</taxon>
        <taxon>Pseudomonadati</taxon>
        <taxon>Pseudomonadota</taxon>
        <taxon>Gammaproteobacteria</taxon>
        <taxon>Oceanospirillales</taxon>
        <taxon>Aestuariirhabdaceae</taxon>
        <taxon>Aestuariirhabdus</taxon>
    </lineage>
</organism>
<evidence type="ECO:0000256" key="3">
    <source>
        <dbReference type="ARBA" id="ARBA00023004"/>
    </source>
</evidence>
<comment type="caution">
    <text evidence="7">The sequence shown here is derived from an EMBL/GenBank/DDBJ whole genome shotgun (WGS) entry which is preliminary data.</text>
</comment>
<dbReference type="RefSeq" id="WP_125016578.1">
    <property type="nucleotide sequence ID" value="NZ_QWEZ01000002.1"/>
</dbReference>
<dbReference type="GO" id="GO:0009055">
    <property type="term" value="F:electron transfer activity"/>
    <property type="evidence" value="ECO:0007669"/>
    <property type="project" value="InterPro"/>
</dbReference>
<dbReference type="Proteomes" id="UP000280792">
    <property type="component" value="Unassembled WGS sequence"/>
</dbReference>
<reference evidence="7 8" key="2">
    <citation type="submission" date="2018-12" db="EMBL/GenBank/DDBJ databases">
        <title>Simiduia agarivorans gen. nov., sp. nov., a marine, agarolytic bacterium isolated from shallow coastal water from Keelung, Taiwan.</title>
        <authorList>
            <person name="Shieh W.Y."/>
        </authorList>
    </citation>
    <scope>NUCLEOTIDE SEQUENCE [LARGE SCALE GENOMIC DNA]</scope>
    <source>
        <strain evidence="7 8">GTF-13</strain>
    </source>
</reference>
<dbReference type="GO" id="GO:0020037">
    <property type="term" value="F:heme binding"/>
    <property type="evidence" value="ECO:0007669"/>
    <property type="project" value="InterPro"/>
</dbReference>
<reference evidence="7 8" key="1">
    <citation type="submission" date="2018-08" db="EMBL/GenBank/DDBJ databases">
        <authorList>
            <person name="Khan S.A."/>
        </authorList>
    </citation>
    <scope>NUCLEOTIDE SEQUENCE [LARGE SCALE GENOMIC DNA]</scope>
    <source>
        <strain evidence="7 8">GTF-13</strain>
    </source>
</reference>
<evidence type="ECO:0000313" key="7">
    <source>
        <dbReference type="EMBL" id="RRJ82646.1"/>
    </source>
</evidence>
<dbReference type="EMBL" id="QWEZ01000002">
    <property type="protein sequence ID" value="RRJ82646.1"/>
    <property type="molecule type" value="Genomic_DNA"/>
</dbReference>
<evidence type="ECO:0000256" key="2">
    <source>
        <dbReference type="ARBA" id="ARBA00022723"/>
    </source>
</evidence>
<dbReference type="GO" id="GO:0046872">
    <property type="term" value="F:metal ion binding"/>
    <property type="evidence" value="ECO:0007669"/>
    <property type="project" value="UniProtKB-KW"/>
</dbReference>
<feature type="transmembrane region" description="Helical" evidence="5">
    <location>
        <begin position="12"/>
        <end position="30"/>
    </location>
</feature>
<dbReference type="SUPFAM" id="SSF46626">
    <property type="entry name" value="Cytochrome c"/>
    <property type="match status" value="1"/>
</dbReference>
<evidence type="ECO:0000256" key="5">
    <source>
        <dbReference type="SAM" id="Phobius"/>
    </source>
</evidence>
<evidence type="ECO:0000259" key="6">
    <source>
        <dbReference type="PROSITE" id="PS51007"/>
    </source>
</evidence>
<keyword evidence="2 4" id="KW-0479">Metal-binding</keyword>
<name>A0A3P3VLW0_9GAMM</name>
<keyword evidence="1 4" id="KW-0349">Heme</keyword>
<feature type="domain" description="Cytochrome c" evidence="6">
    <location>
        <begin position="48"/>
        <end position="138"/>
    </location>
</feature>
<keyword evidence="5" id="KW-0812">Transmembrane</keyword>
<sequence length="152" mass="17327">MSAQPGFRTNRLWLVLLGLMAGSLILATVLEFDPLHEDSRTGRWYSQQQVDEGAVLYARHCASCHGVRAEATPAWTRPDAQGFYPPPPLNGSAHAWHHPLPILKEMILNGTNGRMPAWRQTLDEEQVESIIAWFQSLWPDEGYQAWQRTHNR</sequence>
<evidence type="ECO:0000256" key="1">
    <source>
        <dbReference type="ARBA" id="ARBA00022617"/>
    </source>
</evidence>
<dbReference type="InterPro" id="IPR036909">
    <property type="entry name" value="Cyt_c-like_dom_sf"/>
</dbReference>
<proteinExistence type="predicted"/>
<keyword evidence="3 4" id="KW-0408">Iron</keyword>
<dbReference type="Gene3D" id="1.10.760.10">
    <property type="entry name" value="Cytochrome c-like domain"/>
    <property type="match status" value="1"/>
</dbReference>
<evidence type="ECO:0000313" key="8">
    <source>
        <dbReference type="Proteomes" id="UP000280792"/>
    </source>
</evidence>
<keyword evidence="8" id="KW-1185">Reference proteome</keyword>
<dbReference type="InterPro" id="IPR009056">
    <property type="entry name" value="Cyt_c-like_dom"/>
</dbReference>
<gene>
    <name evidence="7" type="ORF">D0544_12350</name>
</gene>
<keyword evidence="5" id="KW-1133">Transmembrane helix</keyword>
<protein>
    <submittedName>
        <fullName evidence="7">Cytochrome c</fullName>
    </submittedName>
</protein>
<dbReference type="AlphaFoldDB" id="A0A3P3VLW0"/>
<accession>A0A3P3VLW0</accession>
<keyword evidence="5" id="KW-0472">Membrane</keyword>
<dbReference type="PROSITE" id="PS51007">
    <property type="entry name" value="CYTC"/>
    <property type="match status" value="1"/>
</dbReference>